<evidence type="ECO:0000256" key="2">
    <source>
        <dbReference type="ARBA" id="ARBA00022884"/>
    </source>
</evidence>
<sequence>MKEITAVGRTIEEAVDSGLKQIQLLQEEVDITIVDEGNKGFLGLFGKRQAVVKLVEKRDALKLATQYLDKIVKSIDPKAKIVSKKEPKKISFHIDGDKTSLMIGKRGQTLYSLETLVQLVFNRYSDQYHHITIDIGDYRKKRQEALEQYAIKTAKRVLKTKRKVHLEPMPSNERKVVHDTIAAFSKELATASEDTGSKRHVVVLYKK</sequence>
<dbReference type="InterPro" id="IPR038247">
    <property type="entry name" value="Jag_N_dom_sf"/>
</dbReference>
<comment type="caution">
    <text evidence="8">The sequence shown here is derived from an EMBL/GenBank/DDBJ whole genome shotgun (WGS) entry which is preliminary data.</text>
</comment>
<dbReference type="AlphaFoldDB" id="A0A081L881"/>
<dbReference type="GO" id="GO:0071555">
    <property type="term" value="P:cell wall organization"/>
    <property type="evidence" value="ECO:0007669"/>
    <property type="project" value="UniProtKB-KW"/>
</dbReference>
<dbReference type="Pfam" id="PF01424">
    <property type="entry name" value="R3H"/>
    <property type="match status" value="1"/>
</dbReference>
<keyword evidence="9" id="KW-1185">Reference proteome</keyword>
<gene>
    <name evidence="6" type="primary">khpB</name>
    <name evidence="6" type="synonym">eloR</name>
    <name evidence="8" type="ORF">BA70_08660</name>
</gene>
<dbReference type="GO" id="GO:0009252">
    <property type="term" value="P:peptidoglycan biosynthetic process"/>
    <property type="evidence" value="ECO:0007669"/>
    <property type="project" value="UniProtKB-UniRule"/>
</dbReference>
<comment type="domain">
    <text evidence="6">Has an N-terminal Jag-N domain and 2 RNA-binding domains (KH and R3H).</text>
</comment>
<dbReference type="CDD" id="cd02644">
    <property type="entry name" value="R3H_jag"/>
    <property type="match status" value="1"/>
</dbReference>
<comment type="function">
    <text evidence="6">A probable RNA chaperone. Forms a complex with KhpA which binds to cellular RNA and controls its expression. Plays a role in peptidoglycan (PG) homeostasis and cell length regulation.</text>
</comment>
<evidence type="ECO:0000256" key="5">
    <source>
        <dbReference type="ARBA" id="ARBA00023316"/>
    </source>
</evidence>
<dbReference type="Proteomes" id="UP000028091">
    <property type="component" value="Unassembled WGS sequence"/>
</dbReference>
<evidence type="ECO:0000259" key="7">
    <source>
        <dbReference type="PROSITE" id="PS51061"/>
    </source>
</evidence>
<dbReference type="SUPFAM" id="SSF82708">
    <property type="entry name" value="R3H domain"/>
    <property type="match status" value="1"/>
</dbReference>
<dbReference type="SMART" id="SM00393">
    <property type="entry name" value="R3H"/>
    <property type="match status" value="1"/>
</dbReference>
<dbReference type="Gene3D" id="3.30.1370.50">
    <property type="entry name" value="R3H-like domain"/>
    <property type="match status" value="1"/>
</dbReference>
<dbReference type="InterPro" id="IPR034079">
    <property type="entry name" value="R3H_KhpB"/>
</dbReference>
<dbReference type="CDD" id="cd02414">
    <property type="entry name" value="KH-II_Jag"/>
    <property type="match status" value="1"/>
</dbReference>
<evidence type="ECO:0000256" key="3">
    <source>
        <dbReference type="ARBA" id="ARBA00022960"/>
    </source>
</evidence>
<dbReference type="eggNOG" id="COG1847">
    <property type="taxonomic scope" value="Bacteria"/>
</dbReference>
<dbReference type="SMART" id="SM01245">
    <property type="entry name" value="Jag_N"/>
    <property type="match status" value="1"/>
</dbReference>
<dbReference type="GO" id="GO:0008360">
    <property type="term" value="P:regulation of cell shape"/>
    <property type="evidence" value="ECO:0007669"/>
    <property type="project" value="UniProtKB-KW"/>
</dbReference>
<dbReference type="PROSITE" id="PS51061">
    <property type="entry name" value="R3H"/>
    <property type="match status" value="1"/>
</dbReference>
<dbReference type="Gene3D" id="3.30.30.80">
    <property type="entry name" value="probable RNA-binding protein from clostridium symbiosum atcc 14940"/>
    <property type="match status" value="1"/>
</dbReference>
<dbReference type="HAMAP" id="MF_00867">
    <property type="entry name" value="KhpB"/>
    <property type="match status" value="1"/>
</dbReference>
<protein>
    <recommendedName>
        <fullName evidence="6">RNA-binding protein KhpB</fullName>
    </recommendedName>
    <alternativeName>
        <fullName evidence="6">RNA-binding protein EloR</fullName>
    </alternativeName>
</protein>
<reference evidence="8 9" key="1">
    <citation type="submission" date="2012-09" db="EMBL/GenBank/DDBJ databases">
        <title>Genome Sequence of Bacillus sp. DW5-4.</title>
        <authorList>
            <person name="Lai Q."/>
            <person name="Liu Y."/>
            <person name="Shao Z."/>
        </authorList>
    </citation>
    <scope>NUCLEOTIDE SEQUENCE [LARGE SCALE GENOMIC DNA]</scope>
    <source>
        <strain evidence="8 9">DW5-4</strain>
    </source>
</reference>
<keyword evidence="2 6" id="KW-0694">RNA-binding</keyword>
<feature type="region of interest" description="Jag_N domain" evidence="6">
    <location>
        <begin position="5"/>
        <end position="55"/>
    </location>
</feature>
<evidence type="ECO:0000256" key="6">
    <source>
        <dbReference type="HAMAP-Rule" id="MF_00867"/>
    </source>
</evidence>
<dbReference type="GO" id="GO:0005737">
    <property type="term" value="C:cytoplasm"/>
    <property type="evidence" value="ECO:0007669"/>
    <property type="project" value="UniProtKB-SubCell"/>
</dbReference>
<proteinExistence type="inferred from homology"/>
<dbReference type="Pfam" id="PF13083">
    <property type="entry name" value="KH_KhpA-B"/>
    <property type="match status" value="1"/>
</dbReference>
<accession>A0A081L881</accession>
<dbReference type="Gene3D" id="3.30.300.20">
    <property type="match status" value="1"/>
</dbReference>
<comment type="similarity">
    <text evidence="6">Belongs to the KhpB RNA-binding protein family.</text>
</comment>
<dbReference type="Pfam" id="PF14804">
    <property type="entry name" value="Jag_N"/>
    <property type="match status" value="1"/>
</dbReference>
<dbReference type="PANTHER" id="PTHR35800">
    <property type="entry name" value="PROTEIN JAG"/>
    <property type="match status" value="1"/>
</dbReference>
<dbReference type="InterPro" id="IPR015946">
    <property type="entry name" value="KH_dom-like_a/b"/>
</dbReference>
<keyword evidence="1 6" id="KW-0963">Cytoplasm</keyword>
<keyword evidence="3 6" id="KW-0133">Cell shape</keyword>
<comment type="subcellular location">
    <subcellularLocation>
        <location evidence="6">Cytoplasm</location>
    </subcellularLocation>
</comment>
<comment type="subunit">
    <text evidence="6">Forms a complex with KhpA.</text>
</comment>
<evidence type="ECO:0000256" key="1">
    <source>
        <dbReference type="ARBA" id="ARBA00022490"/>
    </source>
</evidence>
<evidence type="ECO:0000313" key="8">
    <source>
        <dbReference type="EMBL" id="KEP25457.1"/>
    </source>
</evidence>
<organism evidence="8 9">
    <name type="scientific">Bacillus zhangzhouensis</name>
    <dbReference type="NCBI Taxonomy" id="1178540"/>
    <lineage>
        <taxon>Bacteria</taxon>
        <taxon>Bacillati</taxon>
        <taxon>Bacillota</taxon>
        <taxon>Bacilli</taxon>
        <taxon>Bacillales</taxon>
        <taxon>Bacillaceae</taxon>
        <taxon>Bacillus</taxon>
    </lineage>
</organism>
<dbReference type="GO" id="GO:0003723">
    <property type="term" value="F:RNA binding"/>
    <property type="evidence" value="ECO:0007669"/>
    <property type="project" value="UniProtKB-UniRule"/>
</dbReference>
<evidence type="ECO:0000313" key="9">
    <source>
        <dbReference type="Proteomes" id="UP000028091"/>
    </source>
</evidence>
<evidence type="ECO:0000256" key="4">
    <source>
        <dbReference type="ARBA" id="ARBA00023186"/>
    </source>
</evidence>
<dbReference type="PANTHER" id="PTHR35800:SF1">
    <property type="entry name" value="RNA-BINDING PROTEIN KHPB"/>
    <property type="match status" value="1"/>
</dbReference>
<dbReference type="InterPro" id="IPR039247">
    <property type="entry name" value="KhpB"/>
</dbReference>
<dbReference type="EMBL" id="JOTP01000022">
    <property type="protein sequence ID" value="KEP25457.1"/>
    <property type="molecule type" value="Genomic_DNA"/>
</dbReference>
<dbReference type="RefSeq" id="WP_034323845.1">
    <property type="nucleotide sequence ID" value="NZ_JAVIKA010000001.1"/>
</dbReference>
<keyword evidence="5 6" id="KW-0961">Cell wall biogenesis/degradation</keyword>
<keyword evidence="4 6" id="KW-0143">Chaperone</keyword>
<dbReference type="NCBIfam" id="NF041568">
    <property type="entry name" value="Jag_EloR"/>
    <property type="match status" value="1"/>
</dbReference>
<dbReference type="InterPro" id="IPR038008">
    <property type="entry name" value="Jag_KH"/>
</dbReference>
<dbReference type="InterPro" id="IPR032782">
    <property type="entry name" value="KhpB_N"/>
</dbReference>
<dbReference type="InterPro" id="IPR036867">
    <property type="entry name" value="R3H_dom_sf"/>
</dbReference>
<dbReference type="InterPro" id="IPR001374">
    <property type="entry name" value="R3H_dom"/>
</dbReference>
<name>A0A081L881_9BACI</name>
<feature type="domain" description="R3H" evidence="7">
    <location>
        <begin position="140"/>
        <end position="207"/>
    </location>
</feature>
<dbReference type="OrthoDB" id="9794483at2"/>